<evidence type="ECO:0000313" key="4">
    <source>
        <dbReference type="Proteomes" id="UP001596147"/>
    </source>
</evidence>
<feature type="repeat" description="TPR" evidence="1">
    <location>
        <begin position="272"/>
        <end position="305"/>
    </location>
</feature>
<dbReference type="Gene3D" id="1.25.40.10">
    <property type="entry name" value="Tetratricopeptide repeat domain"/>
    <property type="match status" value="4"/>
</dbReference>
<reference evidence="4" key="1">
    <citation type="journal article" date="2019" name="Int. J. Syst. Evol. Microbiol.">
        <title>The Global Catalogue of Microorganisms (GCM) 10K type strain sequencing project: providing services to taxonomists for standard genome sequencing and annotation.</title>
        <authorList>
            <consortium name="The Broad Institute Genomics Platform"/>
            <consortium name="The Broad Institute Genome Sequencing Center for Infectious Disease"/>
            <person name="Wu L."/>
            <person name="Ma J."/>
        </authorList>
    </citation>
    <scope>NUCLEOTIDE SEQUENCE [LARGE SCALE GENOMIC DNA]</scope>
    <source>
        <strain evidence="4">CGMCC 1.12237</strain>
    </source>
</reference>
<proteinExistence type="predicted"/>
<sequence>MKAVESMLKYLEEQNLQKAKAQFEIIKSAGSDEDKYNAALELARFGYLEEAKELYEHLLKNYNDDGEIIVSIAELLVELDREDEAYQYLSMVKPDDPNYPAALLLEADLYEMQGLYEVSENKLKQAKQMLPHETVIDYALAELFLTQGRFLEASRIFKELLDAKEFTIADVDINSRMAEALSAGGAFEEALVYYENALKNKKEINVLFGYGLTSYQSGNYKKAIDAFTELREIDPEYHSLYLYLAHSFEHEERLEEALDTVVAGMKVDEFNKELYHYAGKLALKLGNEEDAENYLRQAIVLDPEFTEAGLTLNKLLLHQERYEDVLEISKMFSDGVGDDAQFHWDAALSYQNLEQYSLALNEYEVAYNEVNNNNEFLKDYGYFLLEEGRRSEATIIFKKLKENDPTNEEWISILERLEE</sequence>
<dbReference type="Pfam" id="PF13429">
    <property type="entry name" value="TPR_15"/>
    <property type="match status" value="1"/>
</dbReference>
<comment type="caution">
    <text evidence="3">The sequence shown here is derived from an EMBL/GenBank/DDBJ whole genome shotgun (WGS) entry which is preliminary data.</text>
</comment>
<dbReference type="PANTHER" id="PTHR12558">
    <property type="entry name" value="CELL DIVISION CYCLE 16,23,27"/>
    <property type="match status" value="1"/>
</dbReference>
<keyword evidence="1" id="KW-0802">TPR repeat</keyword>
<organism evidence="3 4">
    <name type="scientific">Lederbergia graminis</name>
    <dbReference type="NCBI Taxonomy" id="735518"/>
    <lineage>
        <taxon>Bacteria</taxon>
        <taxon>Bacillati</taxon>
        <taxon>Bacillota</taxon>
        <taxon>Bacilli</taxon>
        <taxon>Bacillales</taxon>
        <taxon>Bacillaceae</taxon>
        <taxon>Lederbergia</taxon>
    </lineage>
</organism>
<dbReference type="SUPFAM" id="SSF48452">
    <property type="entry name" value="TPR-like"/>
    <property type="match status" value="2"/>
</dbReference>
<feature type="coiled-coil region" evidence="2">
    <location>
        <begin position="353"/>
        <end position="380"/>
    </location>
</feature>
<dbReference type="PANTHER" id="PTHR12558:SF13">
    <property type="entry name" value="CELL DIVISION CYCLE PROTEIN 27 HOMOLOG"/>
    <property type="match status" value="1"/>
</dbReference>
<name>A0ABW0LED6_9BACI</name>
<gene>
    <name evidence="3" type="ORF">ACFPM4_00820</name>
</gene>
<dbReference type="InterPro" id="IPR019734">
    <property type="entry name" value="TPR_rpt"/>
</dbReference>
<evidence type="ECO:0000256" key="1">
    <source>
        <dbReference type="PROSITE-ProRule" id="PRU00339"/>
    </source>
</evidence>
<protein>
    <submittedName>
        <fullName evidence="3">Tetratricopeptide repeat protein</fullName>
    </submittedName>
</protein>
<evidence type="ECO:0000256" key="2">
    <source>
        <dbReference type="SAM" id="Coils"/>
    </source>
</evidence>
<accession>A0ABW0LED6</accession>
<evidence type="ECO:0000313" key="3">
    <source>
        <dbReference type="EMBL" id="MFC5463287.1"/>
    </source>
</evidence>
<dbReference type="Proteomes" id="UP001596147">
    <property type="component" value="Unassembled WGS sequence"/>
</dbReference>
<dbReference type="EMBL" id="JBHSMC010000001">
    <property type="protein sequence ID" value="MFC5463287.1"/>
    <property type="molecule type" value="Genomic_DNA"/>
</dbReference>
<dbReference type="SMART" id="SM00028">
    <property type="entry name" value="TPR"/>
    <property type="match status" value="5"/>
</dbReference>
<feature type="repeat" description="TPR" evidence="1">
    <location>
        <begin position="204"/>
        <end position="237"/>
    </location>
</feature>
<dbReference type="RefSeq" id="WP_382346576.1">
    <property type="nucleotide sequence ID" value="NZ_JBHSMC010000001.1"/>
</dbReference>
<keyword evidence="4" id="KW-1185">Reference proteome</keyword>
<dbReference type="Pfam" id="PF14559">
    <property type="entry name" value="TPR_19"/>
    <property type="match status" value="1"/>
</dbReference>
<dbReference type="PROSITE" id="PS50005">
    <property type="entry name" value="TPR"/>
    <property type="match status" value="2"/>
</dbReference>
<keyword evidence="2" id="KW-0175">Coiled coil</keyword>
<dbReference type="InterPro" id="IPR011990">
    <property type="entry name" value="TPR-like_helical_dom_sf"/>
</dbReference>